<evidence type="ECO:0000256" key="11">
    <source>
        <dbReference type="SAM" id="Phobius"/>
    </source>
</evidence>
<comment type="similarity">
    <text evidence="2">Belongs to the syntaxin family.</text>
</comment>
<evidence type="ECO:0000256" key="2">
    <source>
        <dbReference type="ARBA" id="ARBA00009063"/>
    </source>
</evidence>
<dbReference type="GO" id="GO:0005768">
    <property type="term" value="C:endosome"/>
    <property type="evidence" value="ECO:0007669"/>
    <property type="project" value="EnsemblFungi"/>
</dbReference>
<dbReference type="SUPFAM" id="SSF47661">
    <property type="entry name" value="t-snare proteins"/>
    <property type="match status" value="1"/>
</dbReference>
<evidence type="ECO:0000256" key="6">
    <source>
        <dbReference type="ARBA" id="ARBA00022989"/>
    </source>
</evidence>
<dbReference type="GO" id="GO:0005484">
    <property type="term" value="F:SNAP receptor activity"/>
    <property type="evidence" value="ECO:0007669"/>
    <property type="project" value="EnsemblFungi"/>
</dbReference>
<dbReference type="GO" id="GO:0000139">
    <property type="term" value="C:Golgi membrane"/>
    <property type="evidence" value="ECO:0007669"/>
    <property type="project" value="UniProtKB-SubCell"/>
</dbReference>
<dbReference type="HOGENOM" id="CLU_061883_0_2_1"/>
<feature type="domain" description="T-SNARE coiled-coil homology" evidence="12">
    <location>
        <begin position="121"/>
        <end position="183"/>
    </location>
</feature>
<keyword evidence="9 11" id="KW-0472">Membrane</keyword>
<dbReference type="CDD" id="cd21444">
    <property type="entry name" value="SNARE_NTD_Tlg1p-like"/>
    <property type="match status" value="1"/>
</dbReference>
<evidence type="ECO:0000313" key="13">
    <source>
        <dbReference type="EMBL" id="CDK29245.1"/>
    </source>
</evidence>
<dbReference type="PANTHER" id="PTHR12791">
    <property type="entry name" value="GOLGI SNARE BET1-RELATED"/>
    <property type="match status" value="1"/>
</dbReference>
<evidence type="ECO:0000313" key="14">
    <source>
        <dbReference type="Proteomes" id="UP000019384"/>
    </source>
</evidence>
<dbReference type="GO" id="GO:0006906">
    <property type="term" value="P:vesicle fusion"/>
    <property type="evidence" value="ECO:0007669"/>
    <property type="project" value="EnsemblFungi"/>
</dbReference>
<dbReference type="Gene3D" id="1.20.5.110">
    <property type="match status" value="1"/>
</dbReference>
<keyword evidence="6 11" id="KW-1133">Transmembrane helix</keyword>
<dbReference type="GO" id="GO:0048193">
    <property type="term" value="P:Golgi vesicle transport"/>
    <property type="evidence" value="ECO:0007669"/>
    <property type="project" value="InterPro"/>
</dbReference>
<dbReference type="STRING" id="1382522.W6MXP4"/>
<dbReference type="Pfam" id="PF09177">
    <property type="entry name" value="STX6_10_61_N"/>
    <property type="match status" value="1"/>
</dbReference>
<comment type="subcellular location">
    <subcellularLocation>
        <location evidence="1">Golgi apparatus membrane</location>
        <topology evidence="1">Single-pass type IV membrane protein</topology>
    </subcellularLocation>
</comment>
<dbReference type="GO" id="GO:0006897">
    <property type="term" value="P:endocytosis"/>
    <property type="evidence" value="ECO:0007669"/>
    <property type="project" value="EnsemblFungi"/>
</dbReference>
<evidence type="ECO:0000256" key="5">
    <source>
        <dbReference type="ARBA" id="ARBA00022927"/>
    </source>
</evidence>
<keyword evidence="8" id="KW-0175">Coiled coil</keyword>
<evidence type="ECO:0000256" key="1">
    <source>
        <dbReference type="ARBA" id="ARBA00004409"/>
    </source>
</evidence>
<dbReference type="RefSeq" id="XP_022461233.1">
    <property type="nucleotide sequence ID" value="XM_022600409.1"/>
</dbReference>
<dbReference type="PROSITE" id="PS50192">
    <property type="entry name" value="T_SNARE"/>
    <property type="match status" value="1"/>
</dbReference>
<proteinExistence type="inferred from homology"/>
<dbReference type="SUPFAM" id="SSF58038">
    <property type="entry name" value="SNARE fusion complex"/>
    <property type="match status" value="1"/>
</dbReference>
<reference evidence="13" key="1">
    <citation type="submission" date="2013-12" db="EMBL/GenBank/DDBJ databases">
        <authorList>
            <person name="Genoscope - CEA"/>
        </authorList>
    </citation>
    <scope>NUCLEOTIDE SEQUENCE</scope>
    <source>
        <strain evidence="13">CBS 1993</strain>
    </source>
</reference>
<evidence type="ECO:0000259" key="12">
    <source>
        <dbReference type="PROSITE" id="PS50192"/>
    </source>
</evidence>
<dbReference type="InterPro" id="IPR000727">
    <property type="entry name" value="T_SNARE_dom"/>
</dbReference>
<dbReference type="Gene3D" id="1.20.58.90">
    <property type="match status" value="1"/>
</dbReference>
<sequence>MDPFYDVCHDATQQLEQLSGYVSRLTDVDDAAAADFDNNRAELVETIRDLHGALDRTKQDPESFGVTREEIAKREASLAKLNGEFDRLLRLWAQRDQRRPREITSVSNRISHEDERQFVQQEVMREQDEQLDVVYRSIQNLNMQATAMGDELDEQNYMIRDLENEMERVGSKLGNGMRRIQWFLEKNNEKASNCCIGLLIVVLVILLVLLMI</sequence>
<evidence type="ECO:0000256" key="8">
    <source>
        <dbReference type="ARBA" id="ARBA00023054"/>
    </source>
</evidence>
<dbReference type="FunFam" id="1.20.5.110:FF:000006">
    <property type="entry name" value="Syntaxin 6"/>
    <property type="match status" value="1"/>
</dbReference>
<reference evidence="13" key="2">
    <citation type="submission" date="2014-02" db="EMBL/GenBank/DDBJ databases">
        <title>Complete DNA sequence of /Kuraishia capsulata/ illustrates novel genomic features among budding yeasts (/Saccharomycotina/).</title>
        <authorList>
            <person name="Morales L."/>
            <person name="Noel B."/>
            <person name="Porcel B."/>
            <person name="Marcet-Houben M."/>
            <person name="Hullo M-F."/>
            <person name="Sacerdot C."/>
            <person name="Tekaia F."/>
            <person name="Leh-Louis V."/>
            <person name="Despons L."/>
            <person name="Khanna V."/>
            <person name="Aury J-M."/>
            <person name="Barbe V."/>
            <person name="Couloux A."/>
            <person name="Labadie K."/>
            <person name="Pelletier E."/>
            <person name="Souciet J-L."/>
            <person name="Boekhout T."/>
            <person name="Gabaldon T."/>
            <person name="Wincker P."/>
            <person name="Dujon B."/>
        </authorList>
    </citation>
    <scope>NUCLEOTIDE SEQUENCE</scope>
    <source>
        <strain evidence="13">CBS 1993</strain>
    </source>
</reference>
<dbReference type="GeneID" id="34522621"/>
<keyword evidence="5" id="KW-0653">Protein transport</keyword>
<protein>
    <recommendedName>
        <fullName evidence="10">t-SNARE affecting a late Golgi compartment protein 1</fullName>
    </recommendedName>
</protein>
<dbReference type="InterPro" id="IPR010989">
    <property type="entry name" value="SNARE"/>
</dbReference>
<dbReference type="InterPro" id="IPR015260">
    <property type="entry name" value="Syntaxin-6/10/61_N"/>
</dbReference>
<keyword evidence="3" id="KW-0813">Transport</keyword>
<dbReference type="Proteomes" id="UP000019384">
    <property type="component" value="Unassembled WGS sequence"/>
</dbReference>
<name>W6MXP4_9ASCO</name>
<gene>
    <name evidence="13" type="ORF">KUCA_T00005233001</name>
</gene>
<dbReference type="InterPro" id="IPR048036">
    <property type="entry name" value="Tlg1p-like_N"/>
</dbReference>
<keyword evidence="4 11" id="KW-0812">Transmembrane</keyword>
<keyword evidence="14" id="KW-1185">Reference proteome</keyword>
<evidence type="ECO:0000256" key="4">
    <source>
        <dbReference type="ARBA" id="ARBA00022692"/>
    </source>
</evidence>
<keyword evidence="7" id="KW-0333">Golgi apparatus</keyword>
<evidence type="ECO:0000256" key="7">
    <source>
        <dbReference type="ARBA" id="ARBA00023034"/>
    </source>
</evidence>
<feature type="transmembrane region" description="Helical" evidence="11">
    <location>
        <begin position="191"/>
        <end position="211"/>
    </location>
</feature>
<evidence type="ECO:0000256" key="10">
    <source>
        <dbReference type="ARBA" id="ARBA00073343"/>
    </source>
</evidence>
<dbReference type="GO" id="GO:0031201">
    <property type="term" value="C:SNARE complex"/>
    <property type="evidence" value="ECO:0007669"/>
    <property type="project" value="EnsemblFungi"/>
</dbReference>
<dbReference type="EMBL" id="HG793130">
    <property type="protein sequence ID" value="CDK29245.1"/>
    <property type="molecule type" value="Genomic_DNA"/>
</dbReference>
<organism evidence="13 14">
    <name type="scientific">Kuraishia capsulata CBS 1993</name>
    <dbReference type="NCBI Taxonomy" id="1382522"/>
    <lineage>
        <taxon>Eukaryota</taxon>
        <taxon>Fungi</taxon>
        <taxon>Dikarya</taxon>
        <taxon>Ascomycota</taxon>
        <taxon>Saccharomycotina</taxon>
        <taxon>Pichiomycetes</taxon>
        <taxon>Pichiales</taxon>
        <taxon>Pichiaceae</taxon>
        <taxon>Kuraishia</taxon>
    </lineage>
</organism>
<accession>W6MXP4</accession>
<dbReference type="CDD" id="cd15851">
    <property type="entry name" value="SNARE_Syntaxin6"/>
    <property type="match status" value="1"/>
</dbReference>
<evidence type="ECO:0000256" key="3">
    <source>
        <dbReference type="ARBA" id="ARBA00022448"/>
    </source>
</evidence>
<dbReference type="SMART" id="SM00397">
    <property type="entry name" value="t_SNARE"/>
    <property type="match status" value="1"/>
</dbReference>
<dbReference type="AlphaFoldDB" id="W6MXP4"/>
<dbReference type="OrthoDB" id="546861at2759"/>
<dbReference type="GO" id="GO:0005802">
    <property type="term" value="C:trans-Golgi network"/>
    <property type="evidence" value="ECO:0007669"/>
    <property type="project" value="EnsemblFungi"/>
</dbReference>
<dbReference type="GO" id="GO:0015031">
    <property type="term" value="P:protein transport"/>
    <property type="evidence" value="ECO:0007669"/>
    <property type="project" value="UniProtKB-KW"/>
</dbReference>
<evidence type="ECO:0000256" key="9">
    <source>
        <dbReference type="ARBA" id="ARBA00023136"/>
    </source>
</evidence>